<evidence type="ECO:0000313" key="5">
    <source>
        <dbReference type="Proteomes" id="UP001161247"/>
    </source>
</evidence>
<accession>A0AAV1CB76</accession>
<reference evidence="4" key="1">
    <citation type="submission" date="2023-03" db="EMBL/GenBank/DDBJ databases">
        <authorList>
            <person name="Julca I."/>
        </authorList>
    </citation>
    <scope>NUCLEOTIDE SEQUENCE</scope>
</reference>
<dbReference type="PANTHER" id="PTHR21563:SF3">
    <property type="entry name" value="ZINC FINGER C3H1 DOMAIN-CONTAINING PROTEIN"/>
    <property type="match status" value="1"/>
</dbReference>
<feature type="region of interest" description="Disordered" evidence="2">
    <location>
        <begin position="187"/>
        <end position="267"/>
    </location>
</feature>
<dbReference type="Proteomes" id="UP001161247">
    <property type="component" value="Chromosome 1"/>
</dbReference>
<feature type="domain" description="Putative zinc-finger" evidence="3">
    <location>
        <begin position="955"/>
        <end position="975"/>
    </location>
</feature>
<dbReference type="EMBL" id="OX459118">
    <property type="protein sequence ID" value="CAI9092448.1"/>
    <property type="molecule type" value="Genomic_DNA"/>
</dbReference>
<dbReference type="InterPro" id="IPR019607">
    <property type="entry name" value="Putative_zinc-finger_domain"/>
</dbReference>
<keyword evidence="5" id="KW-1185">Reference proteome</keyword>
<sequence length="1755" mass="196149">MNIERGKSGENRAIAKKVKRRKRGKKKRVRKATASNEMAENHHHDGGDDTQITAAEEVEVLMTTEEKLPAVLNSDAGEEVQASAGNENESSKTKTREEGELSSSEDNEIDATVSTSQYASGGDTAVMESVQASPINETIQDNQAEQCDPVKSAPVVGVASGAAQHEVNVKISEKNREPFVPFVIRFSDDETGSDSDDSKHTNNKTEVDKEGTDRNVTQPVPPKLGSKKLQQNMTKNARPIRKEVPYSRPPVSKLTKNNGSIQWKNSQKSSFRNISNIRGQAVQNHIPARKTTLNPDSTIQELQDLRDLIAQRENEIKLKASQQTKNSVGCSNGNGKLGSPDNHVDRVRKATVYDLRSELDESSNKRLKTGEFQSRELASDEDNNLHCLQPVNASGNLMEKRGTVSANSYGAKGGKSVLANSNQGAMTGKGVDPVSLVRHTGRTEMGPAGDFSVKPSRGLPMSDWDLVTSSSNLQERNISNTDCNMVKELRTNARAQESPPNLLSDNQQEAQLGNPSFFNDLKKVNLMANNVTDSRSLLDFEELLDKEIEEAQEHRRKCEVEEKSALMAYRKAQRVLIEAHARCSQLYSKRELYSAQLRSFMMENPNLFFSQIYHDHVEAGFKSLSNVSDDNVPPIPPTRHQVLSADINNKFGYEANVSPENNEVQKVLNLHVSEQNLVSDPHHEPDGSPSKVCKQPLADDGACSSFGDLSHSSTEDGEIIESNHKSAHEHLVSEGVSEIDAAREKDIYEESEREGQDCLLLEASLRAQLFEKLKAKRFSKKGSSADQFVEKEDENYNVGEMMETDADMRQPCEPENDEKQLAEELDDSREERFAELPNQMIFPLDSSNTEHDSSTEVPLHGHISLDVEESTSGTFFFPAVKNTFNHLKIIERHDVPQSAWTSPGVLISTSDEKIEDGGFHNRNKLGVWSFDIMDFSVGQSGSFSPDAVIDPVWALCMYELRGKCNNDECSWQHLRDYCASSKLEASDNSDTQFRKQSGKENLSSTARPKKSLDDPLLAPPTYFVGLDILRLDSHLGTSASPQGYGQCWQKNFSAFLVLSSLCPTVLQSNEPFLHGTESRIEVQSSWDRQLSYFQNKIGTPRKHDTSGVEQSLEMALHNLKDEADKHKSMVEAVVLLARAIEDDPTSTVLWIPYLLIFYSNQKSKMKDDLFQYAVKYNEESYELWLLYINSRVHLEDRLAAFESALSALCYHASKSDDILHASQCILDIFLQMIDCLCMSGNVGKAIAQISELFSSTKKTEDHSQPSLLNIVTCLTICDKFVFWISCVYLLVYKKLPDLVVHRFECWKESSAIDWPSACLRYDEKQQATSLLETAVDSLEPYVNHESLGDEKNLRAAHLFAVNHVKCISVLEGLECGRNLLGKYIKSYPSCLELVLMSARAEYELANSSFHGFEEALRTWPDKGGVQGIWNQYAAFALQKGKLDFVKELMDRWSGSVLEAQNSEKVVLSTNEPSLQSASAADLHAWFSTFGPVDTVFGMLNFSLYKLLKNDHTEAHVASELAFKAATVDNYQLCLKEFVPFWLRDCIQHEGGVYLKSITKILHVHLVDNRALLLSEPLSLAFVKKLKKPRVQQLVSKLFAPVSADFSLTFMILEVWDGLSMLPNVLGKTKDFVDFVEAMMEILPSNYQLAVMVCKELCKTAKSTNISAGLHFWAGSLLVNAFYHAVPVAPEFAWVEAAEVLHALTDSRSIKESFLKKALTVYPFSVKLWKSCLHLSENEGDRELVKEAAKEKGVEF</sequence>
<evidence type="ECO:0000259" key="3">
    <source>
        <dbReference type="Pfam" id="PF10650"/>
    </source>
</evidence>
<dbReference type="PANTHER" id="PTHR21563">
    <property type="entry name" value="ZINC FINGER C3H1 DOMAIN-CONTAINING PROTEIN"/>
    <property type="match status" value="1"/>
</dbReference>
<name>A0AAV1CB76_OLDCO</name>
<feature type="region of interest" description="Disordered" evidence="2">
    <location>
        <begin position="321"/>
        <end position="345"/>
    </location>
</feature>
<evidence type="ECO:0000256" key="1">
    <source>
        <dbReference type="SAM" id="Coils"/>
    </source>
</evidence>
<keyword evidence="1" id="KW-0175">Coiled coil</keyword>
<evidence type="ECO:0000313" key="4">
    <source>
        <dbReference type="EMBL" id="CAI9092448.1"/>
    </source>
</evidence>
<feature type="compositionally biased region" description="Polar residues" evidence="2">
    <location>
        <begin position="254"/>
        <end position="267"/>
    </location>
</feature>
<organism evidence="4 5">
    <name type="scientific">Oldenlandia corymbosa var. corymbosa</name>
    <dbReference type="NCBI Taxonomy" id="529605"/>
    <lineage>
        <taxon>Eukaryota</taxon>
        <taxon>Viridiplantae</taxon>
        <taxon>Streptophyta</taxon>
        <taxon>Embryophyta</taxon>
        <taxon>Tracheophyta</taxon>
        <taxon>Spermatophyta</taxon>
        <taxon>Magnoliopsida</taxon>
        <taxon>eudicotyledons</taxon>
        <taxon>Gunneridae</taxon>
        <taxon>Pentapetalae</taxon>
        <taxon>asterids</taxon>
        <taxon>lamiids</taxon>
        <taxon>Gentianales</taxon>
        <taxon>Rubiaceae</taxon>
        <taxon>Rubioideae</taxon>
        <taxon>Spermacoceae</taxon>
        <taxon>Hedyotis-Oldenlandia complex</taxon>
        <taxon>Oldenlandia</taxon>
    </lineage>
</organism>
<dbReference type="InterPro" id="IPR011990">
    <property type="entry name" value="TPR-like_helical_dom_sf"/>
</dbReference>
<feature type="compositionally biased region" description="Polar residues" evidence="2">
    <location>
        <begin position="989"/>
        <end position="1006"/>
    </location>
</feature>
<dbReference type="Gene3D" id="1.25.40.10">
    <property type="entry name" value="Tetratricopeptide repeat domain"/>
    <property type="match status" value="1"/>
</dbReference>
<dbReference type="Pfam" id="PF10650">
    <property type="entry name" value="zf-C3H1"/>
    <property type="match status" value="1"/>
</dbReference>
<feature type="compositionally biased region" description="Basic residues" evidence="2">
    <location>
        <begin position="14"/>
        <end position="31"/>
    </location>
</feature>
<feature type="compositionally biased region" description="Polar residues" evidence="2">
    <location>
        <begin position="321"/>
        <end position="334"/>
    </location>
</feature>
<feature type="region of interest" description="Disordered" evidence="2">
    <location>
        <begin position="1"/>
        <end position="122"/>
    </location>
</feature>
<dbReference type="GO" id="GO:0005634">
    <property type="term" value="C:nucleus"/>
    <property type="evidence" value="ECO:0007669"/>
    <property type="project" value="TreeGrafter"/>
</dbReference>
<dbReference type="InterPro" id="IPR039278">
    <property type="entry name" value="Red1"/>
</dbReference>
<feature type="compositionally biased region" description="Basic and acidic residues" evidence="2">
    <location>
        <begin position="196"/>
        <end position="213"/>
    </location>
</feature>
<proteinExistence type="predicted"/>
<feature type="region of interest" description="Disordered" evidence="2">
    <location>
        <begin position="989"/>
        <end position="1013"/>
    </location>
</feature>
<feature type="compositionally biased region" description="Basic and acidic residues" evidence="2">
    <location>
        <begin position="1"/>
        <end position="10"/>
    </location>
</feature>
<gene>
    <name evidence="4" type="ORF">OLC1_LOCUS4116</name>
</gene>
<dbReference type="GO" id="GO:0000178">
    <property type="term" value="C:exosome (RNase complex)"/>
    <property type="evidence" value="ECO:0007669"/>
    <property type="project" value="TreeGrafter"/>
</dbReference>
<feature type="coiled-coil region" evidence="1">
    <location>
        <begin position="537"/>
        <end position="564"/>
    </location>
</feature>
<feature type="compositionally biased region" description="Basic and acidic residues" evidence="2">
    <location>
        <begin position="89"/>
        <end position="99"/>
    </location>
</feature>
<protein>
    <submittedName>
        <fullName evidence="4">OLC1v1027678C2</fullName>
    </submittedName>
</protein>
<evidence type="ECO:0000256" key="2">
    <source>
        <dbReference type="SAM" id="MobiDB-lite"/>
    </source>
</evidence>
<dbReference type="SUPFAM" id="SSF48452">
    <property type="entry name" value="TPR-like"/>
    <property type="match status" value="1"/>
</dbReference>